<feature type="region of interest" description="Disordered" evidence="1">
    <location>
        <begin position="269"/>
        <end position="311"/>
    </location>
</feature>
<dbReference type="EMBL" id="VOBQ01000009">
    <property type="protein sequence ID" value="TWO71152.1"/>
    <property type="molecule type" value="Genomic_DNA"/>
</dbReference>
<protein>
    <submittedName>
        <fullName evidence="2">Uncharacterized protein</fullName>
    </submittedName>
</protein>
<feature type="region of interest" description="Disordered" evidence="1">
    <location>
        <begin position="232"/>
        <end position="252"/>
    </location>
</feature>
<keyword evidence="3" id="KW-1185">Reference proteome</keyword>
<reference evidence="2 3" key="1">
    <citation type="submission" date="2019-07" db="EMBL/GenBank/DDBJ databases">
        <title>Caenimonas sedimenti sp. nov., isolated from activated sludge.</title>
        <authorList>
            <person name="Xu J."/>
        </authorList>
    </citation>
    <scope>NUCLEOTIDE SEQUENCE [LARGE SCALE GENOMIC DNA]</scope>
    <source>
        <strain evidence="2 3">HX-9-20</strain>
    </source>
</reference>
<evidence type="ECO:0000313" key="3">
    <source>
        <dbReference type="Proteomes" id="UP000318199"/>
    </source>
</evidence>
<dbReference type="OrthoDB" id="8903872at2"/>
<evidence type="ECO:0000256" key="1">
    <source>
        <dbReference type="SAM" id="MobiDB-lite"/>
    </source>
</evidence>
<sequence length="311" mass="33034">MSIFSWLMPKKPAKVAPPPSSSGLSRMDSTKPFSGSKQAQMLQPNAQPANRKNERMARRELLYGVVREAMVRAGVLSSSYKFKVLSLDARGRQFLVMIDLSRGAGGETGRLAEIEALIAQGAKSRYDILVTAVYWRSNEHVAVGDPASRSPIHTHSHGPTSRPAALDSMPFADSLPPVAQPESVSQPAELAPAPERGRAQFDPLHPDEVEAFKRALATAAVRNQPLPAAVATPATPAARPQPAAARPAAASAAKPEIGLATTAAHATARTFDGSAKSGPQSYTLLTGFEDTEMPEQPEPTGLSATQYGELR</sequence>
<proteinExistence type="predicted"/>
<evidence type="ECO:0000313" key="2">
    <source>
        <dbReference type="EMBL" id="TWO71152.1"/>
    </source>
</evidence>
<accession>A0A562ZRD4</accession>
<feature type="compositionally biased region" description="Polar residues" evidence="1">
    <location>
        <begin position="302"/>
        <end position="311"/>
    </location>
</feature>
<name>A0A562ZRD4_9BURK</name>
<gene>
    <name evidence="2" type="ORF">FN976_12645</name>
</gene>
<feature type="region of interest" description="Disordered" evidence="1">
    <location>
        <begin position="144"/>
        <end position="201"/>
    </location>
</feature>
<dbReference type="Proteomes" id="UP000318199">
    <property type="component" value="Unassembled WGS sequence"/>
</dbReference>
<dbReference type="RefSeq" id="WP_145893382.1">
    <property type="nucleotide sequence ID" value="NZ_VOBQ01000009.1"/>
</dbReference>
<feature type="region of interest" description="Disordered" evidence="1">
    <location>
        <begin position="11"/>
        <end position="53"/>
    </location>
</feature>
<feature type="compositionally biased region" description="Polar residues" evidence="1">
    <location>
        <begin position="31"/>
        <end position="50"/>
    </location>
</feature>
<organism evidence="2 3">
    <name type="scientific">Caenimonas sedimenti</name>
    <dbReference type="NCBI Taxonomy" id="2596921"/>
    <lineage>
        <taxon>Bacteria</taxon>
        <taxon>Pseudomonadati</taxon>
        <taxon>Pseudomonadota</taxon>
        <taxon>Betaproteobacteria</taxon>
        <taxon>Burkholderiales</taxon>
        <taxon>Comamonadaceae</taxon>
        <taxon>Caenimonas</taxon>
    </lineage>
</organism>
<dbReference type="AlphaFoldDB" id="A0A562ZRD4"/>
<comment type="caution">
    <text evidence="2">The sequence shown here is derived from an EMBL/GenBank/DDBJ whole genome shotgun (WGS) entry which is preliminary data.</text>
</comment>